<dbReference type="Proteomes" id="UP000176547">
    <property type="component" value="Unassembled WGS sequence"/>
</dbReference>
<dbReference type="InterPro" id="IPR036098">
    <property type="entry name" value="Thymidylate_synthase_ThyX_sf"/>
</dbReference>
<reference evidence="1 2" key="1">
    <citation type="journal article" date="2016" name="Nat. Commun.">
        <title>Thousands of microbial genomes shed light on interconnected biogeochemical processes in an aquifer system.</title>
        <authorList>
            <person name="Anantharaman K."/>
            <person name="Brown C.T."/>
            <person name="Hug L.A."/>
            <person name="Sharon I."/>
            <person name="Castelle C.J."/>
            <person name="Probst A.J."/>
            <person name="Thomas B.C."/>
            <person name="Singh A."/>
            <person name="Wilkins M.J."/>
            <person name="Karaoz U."/>
            <person name="Brodie E.L."/>
            <person name="Williams K.H."/>
            <person name="Hubbard S.S."/>
            <person name="Banfield J.F."/>
        </authorList>
    </citation>
    <scope>NUCLEOTIDE SEQUENCE [LARGE SCALE GENOMIC DNA]</scope>
</reference>
<name>A0A1F5NCF7_9BACT</name>
<sequence>MVFSKQRKPFREIREGLFFCCGVARISLTLVFKKNNEGGHVMEFPSAVMGHAREFVARSIYVFSELEQRVLRSFFTNTDRRVFFMHSLPSNVAATLLAMYSRIKNPRGLRGVFVDNFLPEFLASFLGETENVWGGEATKFLKARNIDSLGAFYEYSVELGGLVEGFLREIHINPDYLQELAESKKTRRFTDTYLDKYGHNSIARPASYWLGFEQISILAAKSIEWGRPGETEDSSFIELSTRYVDMSGKDYYPADEELGCYGVDARAVRDVIGKSFGYYRELQGENFSGPFPRHLRETFGHLFRDEKDLANGVVGETCDVLGNFLPAATLTSVGVHVSGEALPELLRHLILDKTPENLALVEAVISEASKIGAGQFIRHYEPTEWKWMTWQYLRTDSFSSGISVGENIFTMELPGRQWVEDSLVRSFGKALAMCGSVNSLLFMLKVAKRKEHDKLPNQFERVSATLSGVMSFRGWRDVQRQSLAAHFRTYLTPLIGFYSYDKEAPESFFQACREIHYENARLYLEMQRTGKAMPPELAQYPLALGNLVGFEFSANLLEWEFCNWQRTKYSVNHEVRQVFLTAEKALREEYPWWSEISRTDTTEAYVFARTKEGVPLHI</sequence>
<dbReference type="GO" id="GO:0050660">
    <property type="term" value="F:flavin adenine dinucleotide binding"/>
    <property type="evidence" value="ECO:0007669"/>
    <property type="project" value="InterPro"/>
</dbReference>
<dbReference type="Gene3D" id="3.30.1360.170">
    <property type="match status" value="2"/>
</dbReference>
<comment type="caution">
    <text evidence="1">The sequence shown here is derived from an EMBL/GenBank/DDBJ whole genome shotgun (WGS) entry which is preliminary data.</text>
</comment>
<dbReference type="EMBL" id="MFEG01000031">
    <property type="protein sequence ID" value="OGE75329.1"/>
    <property type="molecule type" value="Genomic_DNA"/>
</dbReference>
<protein>
    <recommendedName>
        <fullName evidence="3">Thymidylate synthase</fullName>
    </recommendedName>
</protein>
<proteinExistence type="predicted"/>
<evidence type="ECO:0000313" key="1">
    <source>
        <dbReference type="EMBL" id="OGE75329.1"/>
    </source>
</evidence>
<evidence type="ECO:0000313" key="2">
    <source>
        <dbReference type="Proteomes" id="UP000176547"/>
    </source>
</evidence>
<dbReference type="AlphaFoldDB" id="A0A1F5NCF7"/>
<organism evidence="1 2">
    <name type="scientific">Candidatus Doudnabacteria bacterium RIFCSPHIGHO2_01_52_17</name>
    <dbReference type="NCBI Taxonomy" id="1817820"/>
    <lineage>
        <taxon>Bacteria</taxon>
        <taxon>Candidatus Doudnaibacteriota</taxon>
    </lineage>
</organism>
<evidence type="ECO:0008006" key="3">
    <source>
        <dbReference type="Google" id="ProtNLM"/>
    </source>
</evidence>
<dbReference type="SUPFAM" id="SSF69796">
    <property type="entry name" value="Thymidylate synthase-complementing protein Thy1"/>
    <property type="match status" value="2"/>
</dbReference>
<dbReference type="GO" id="GO:0006231">
    <property type="term" value="P:dTMP biosynthetic process"/>
    <property type="evidence" value="ECO:0007669"/>
    <property type="project" value="InterPro"/>
</dbReference>
<dbReference type="GO" id="GO:0050797">
    <property type="term" value="F:thymidylate synthase (FAD) activity"/>
    <property type="evidence" value="ECO:0007669"/>
    <property type="project" value="InterPro"/>
</dbReference>
<accession>A0A1F5NCF7</accession>
<gene>
    <name evidence="1" type="ORF">A3K06_01830</name>
</gene>